<dbReference type="Pfam" id="PF00589">
    <property type="entry name" value="Phage_integrase"/>
    <property type="match status" value="1"/>
</dbReference>
<evidence type="ECO:0000313" key="5">
    <source>
        <dbReference type="Proteomes" id="UP000319894"/>
    </source>
</evidence>
<evidence type="ECO:0000256" key="1">
    <source>
        <dbReference type="ARBA" id="ARBA00023172"/>
    </source>
</evidence>
<dbReference type="EMBL" id="QMDX01000003">
    <property type="protein sequence ID" value="TSD14832.1"/>
    <property type="molecule type" value="Genomic_DNA"/>
</dbReference>
<protein>
    <recommendedName>
        <fullName evidence="3">Tyr recombinase domain-containing protein</fullName>
    </recommendedName>
</protein>
<proteinExistence type="predicted"/>
<dbReference type="AlphaFoldDB" id="A0A554NBS7"/>
<evidence type="ECO:0000259" key="3">
    <source>
        <dbReference type="PROSITE" id="PS51898"/>
    </source>
</evidence>
<dbReference type="InterPro" id="IPR011010">
    <property type="entry name" value="DNA_brk_join_enz"/>
</dbReference>
<evidence type="ECO:0000313" key="4">
    <source>
        <dbReference type="EMBL" id="TSD14832.1"/>
    </source>
</evidence>
<keyword evidence="5" id="KW-1185">Reference proteome</keyword>
<feature type="compositionally biased region" description="Acidic residues" evidence="2">
    <location>
        <begin position="436"/>
        <end position="446"/>
    </location>
</feature>
<dbReference type="GO" id="GO:0015074">
    <property type="term" value="P:DNA integration"/>
    <property type="evidence" value="ECO:0007669"/>
    <property type="project" value="InterPro"/>
</dbReference>
<keyword evidence="1" id="KW-0233">DNA recombination</keyword>
<dbReference type="CDD" id="cd00397">
    <property type="entry name" value="DNA_BRE_C"/>
    <property type="match status" value="1"/>
</dbReference>
<dbReference type="SUPFAM" id="SSF56349">
    <property type="entry name" value="DNA breaking-rejoining enzymes"/>
    <property type="match status" value="1"/>
</dbReference>
<dbReference type="Proteomes" id="UP000319894">
    <property type="component" value="Unassembled WGS sequence"/>
</dbReference>
<feature type="domain" description="Tyr recombinase" evidence="3">
    <location>
        <begin position="132"/>
        <end position="326"/>
    </location>
</feature>
<dbReference type="Gene3D" id="1.10.443.10">
    <property type="entry name" value="Intergrase catalytic core"/>
    <property type="match status" value="1"/>
</dbReference>
<name>A0A554NBS7_9EURY</name>
<evidence type="ECO:0000256" key="2">
    <source>
        <dbReference type="SAM" id="MobiDB-lite"/>
    </source>
</evidence>
<dbReference type="PANTHER" id="PTHR30349:SF87">
    <property type="entry name" value="TRANSPOSASE A"/>
    <property type="match status" value="1"/>
</dbReference>
<dbReference type="InterPro" id="IPR050090">
    <property type="entry name" value="Tyrosine_recombinase_XerCD"/>
</dbReference>
<dbReference type="PROSITE" id="PS51898">
    <property type="entry name" value="TYR_RECOMBINASE"/>
    <property type="match status" value="1"/>
</dbReference>
<dbReference type="GO" id="GO:0003677">
    <property type="term" value="F:DNA binding"/>
    <property type="evidence" value="ECO:0007669"/>
    <property type="project" value="InterPro"/>
</dbReference>
<sequence>MSEKYREKLDGEVRRWTQAVEDGLVTEDTHSAVMDFKTHDQARDISLATVESHLFHLRKVAEGMDTPLVDADLTDVLEVLNQFREGHHPEVKDDGIGVTNHQKALRVFYRYREDSDISPDDVEIDDYDGRDLFPDDLLFQEDVDALLKACYDDPRMRAYIAVALATGLRSDALRTLRLRHVEEDGPTMTVRLNSEEAALKGASGSKSLLWAKHYLREWLDVHPYAADDDEDPAVFCSYPNAPHTDDTGDTMHDQTIRDHINRIADRAGLEKNVYPHLFRHTAITRLALEDLNEQQIKQTVDWDGDSSQFSTYVTLADELTNDSIREKLGYPTSPGGTPIIGRPTLDRCDECGDGFPEGAERCPNCEQPLTHRAEEETDPSVPGEGGIPAEDHGRHDAELLADFANNLGTWMQQQMARDDGADPEDIAEGMTSLGPDEIDQLMNADD</sequence>
<reference evidence="4 5" key="1">
    <citation type="submission" date="2018-06" db="EMBL/GenBank/DDBJ databases">
        <title>Natronomonas sp. F16-60 a new haloarchaeon isolated from a solar saltern of Isla Cristina, Huelva, Spain.</title>
        <authorList>
            <person name="Duran-Viseras A."/>
            <person name="Sanchez-Porro C."/>
            <person name="Ventosa A."/>
        </authorList>
    </citation>
    <scope>NUCLEOTIDE SEQUENCE [LARGE SCALE GENOMIC DNA]</scope>
    <source>
        <strain evidence="4 5">F16-60</strain>
    </source>
</reference>
<dbReference type="InterPro" id="IPR002104">
    <property type="entry name" value="Integrase_catalytic"/>
</dbReference>
<dbReference type="InterPro" id="IPR013762">
    <property type="entry name" value="Integrase-like_cat_sf"/>
</dbReference>
<gene>
    <name evidence="4" type="ORF">DP107_07670</name>
</gene>
<feature type="region of interest" description="Disordered" evidence="2">
    <location>
        <begin position="413"/>
        <end position="446"/>
    </location>
</feature>
<organism evidence="4 5">
    <name type="scientific">Haloglomus irregulare</name>
    <dbReference type="NCBI Taxonomy" id="2234134"/>
    <lineage>
        <taxon>Archaea</taxon>
        <taxon>Methanobacteriati</taxon>
        <taxon>Methanobacteriota</taxon>
        <taxon>Stenosarchaea group</taxon>
        <taxon>Halobacteria</taxon>
        <taxon>Halobacteriales</taxon>
        <taxon>Natronomonadaceae</taxon>
        <taxon>Haloglomus</taxon>
    </lineage>
</organism>
<dbReference type="PANTHER" id="PTHR30349">
    <property type="entry name" value="PHAGE INTEGRASE-RELATED"/>
    <property type="match status" value="1"/>
</dbReference>
<dbReference type="GO" id="GO:0006310">
    <property type="term" value="P:DNA recombination"/>
    <property type="evidence" value="ECO:0007669"/>
    <property type="project" value="UniProtKB-KW"/>
</dbReference>
<comment type="caution">
    <text evidence="4">The sequence shown here is derived from an EMBL/GenBank/DDBJ whole genome shotgun (WGS) entry which is preliminary data.</text>
</comment>
<accession>A0A554NBS7</accession>
<dbReference type="InParanoid" id="A0A554NBS7"/>